<comment type="caution">
    <text evidence="3">The sequence shown here is derived from an EMBL/GenBank/DDBJ whole genome shotgun (WGS) entry which is preliminary data.</text>
</comment>
<accession>A0AAD3RNA4</accession>
<evidence type="ECO:0000313" key="4">
    <source>
        <dbReference type="Proteomes" id="UP001279410"/>
    </source>
</evidence>
<gene>
    <name evidence="3" type="ORF">AKAME5_002604900</name>
</gene>
<sequence length="554" mass="62940">MDTKQKTKHILRTRDKNGKVLQETILHSGNTPMKPAERKQSHSAGETASEPGQRAPPVNPWSRRAPEVQEVVDLGSCLNLDKNDFPPLQRGTMNQPKKEGQEDKKQQIRSKISAAAKVSCVFGLTVLPKQTVIQTKAQSVMKKEAQTAVSLVSPSVRQEAEATGSTAVSAQQSAKVPVPTPPKTAHLGAPTTPPNAKPAITILKRPASTAEVRPTPPNAEPAIAIPKRPASTAEVRPTPPNAEPAITILKRPASKVPHEMTPKSQAEITPLELHQLMAEKDYKVSLLEREKLVLVNELEQLKRQLKLQKREANQEIGELFIETYRKGKIVRDATLNAQKLEEALKIETNIKMEAEKRLAMQEEETSTVKMELDKVKSDLEKSRCQWEEERSCLLAAQVEKISTLKGRFLQELEKKTSEWKEDRSRLMDDHVKQTSYLKTAFLQELEKKRSEWEEDRSHLLEEQIRTTSSLKKMLMQVQEDLDKERQQWQDEKSSLLESLNVFKQALKDQKQKRETSTDGLVNRVTELENLMEEVQRRPKKKSIKKRFLQFFGRK</sequence>
<keyword evidence="1" id="KW-0175">Coiled coil</keyword>
<feature type="compositionally biased region" description="Basic and acidic residues" evidence="2">
    <location>
        <begin position="96"/>
        <end position="106"/>
    </location>
</feature>
<evidence type="ECO:0000256" key="2">
    <source>
        <dbReference type="SAM" id="MobiDB-lite"/>
    </source>
</evidence>
<feature type="region of interest" description="Disordered" evidence="2">
    <location>
        <begin position="162"/>
        <end position="197"/>
    </location>
</feature>
<dbReference type="Proteomes" id="UP001279410">
    <property type="component" value="Unassembled WGS sequence"/>
</dbReference>
<evidence type="ECO:0000313" key="3">
    <source>
        <dbReference type="EMBL" id="GLD74717.1"/>
    </source>
</evidence>
<proteinExistence type="predicted"/>
<feature type="coiled-coil region" evidence="1">
    <location>
        <begin position="409"/>
        <end position="537"/>
    </location>
</feature>
<name>A0AAD3RNA4_LATJO</name>
<dbReference type="EMBL" id="BRZM01002441">
    <property type="protein sequence ID" value="GLD74717.1"/>
    <property type="molecule type" value="Genomic_DNA"/>
</dbReference>
<keyword evidence="4" id="KW-1185">Reference proteome</keyword>
<organism evidence="3 4">
    <name type="scientific">Lates japonicus</name>
    <name type="common">Japanese lates</name>
    <dbReference type="NCBI Taxonomy" id="270547"/>
    <lineage>
        <taxon>Eukaryota</taxon>
        <taxon>Metazoa</taxon>
        <taxon>Chordata</taxon>
        <taxon>Craniata</taxon>
        <taxon>Vertebrata</taxon>
        <taxon>Euteleostomi</taxon>
        <taxon>Actinopterygii</taxon>
        <taxon>Neopterygii</taxon>
        <taxon>Teleostei</taxon>
        <taxon>Neoteleostei</taxon>
        <taxon>Acanthomorphata</taxon>
        <taxon>Carangaria</taxon>
        <taxon>Carangaria incertae sedis</taxon>
        <taxon>Centropomidae</taxon>
        <taxon>Lates</taxon>
    </lineage>
</organism>
<feature type="region of interest" description="Disordered" evidence="2">
    <location>
        <begin position="1"/>
        <end position="65"/>
    </location>
</feature>
<evidence type="ECO:0000256" key="1">
    <source>
        <dbReference type="SAM" id="Coils"/>
    </source>
</evidence>
<protein>
    <submittedName>
        <fullName evidence="3">Titin-like protein</fullName>
    </submittedName>
</protein>
<feature type="coiled-coil region" evidence="1">
    <location>
        <begin position="284"/>
        <end position="364"/>
    </location>
</feature>
<dbReference type="AlphaFoldDB" id="A0AAD3RNA4"/>
<reference evidence="3" key="1">
    <citation type="submission" date="2022-08" db="EMBL/GenBank/DDBJ databases">
        <title>Genome sequencing of akame (Lates japonicus).</title>
        <authorList>
            <person name="Hashiguchi Y."/>
            <person name="Takahashi H."/>
        </authorList>
    </citation>
    <scope>NUCLEOTIDE SEQUENCE</scope>
    <source>
        <strain evidence="3">Kochi</strain>
    </source>
</reference>
<feature type="region of interest" description="Disordered" evidence="2">
    <location>
        <begin position="78"/>
        <end position="108"/>
    </location>
</feature>
<feature type="compositionally biased region" description="Basic residues" evidence="2">
    <location>
        <begin position="1"/>
        <end position="11"/>
    </location>
</feature>
<feature type="compositionally biased region" description="Polar residues" evidence="2">
    <location>
        <begin position="163"/>
        <end position="174"/>
    </location>
</feature>